<sequence length="135" mass="14885">MHLVLDLDSEVPIYQQIRDRVVEAIADGLLAPGASLPSTRQFAVDLAINFHTVNKAYDLLRREGIIRINRKSGAVVHPDVRRATAELRVGVDWEQRLRTLLAEAVVRGVPEGEVLTYVRTTLEGFAKQSEGGGQG</sequence>
<reference evidence="5 6" key="1">
    <citation type="submission" date="2013-12" db="EMBL/GenBank/DDBJ databases">
        <title>Annotated genome of Streptomyces scopuliridis.</title>
        <authorList>
            <person name="Olson J.B."/>
        </authorList>
    </citation>
    <scope>NUCLEOTIDE SEQUENCE [LARGE SCALE GENOMIC DNA]</scope>
    <source>
        <strain evidence="5 6">RB72</strain>
    </source>
</reference>
<dbReference type="GO" id="GO:0003677">
    <property type="term" value="F:DNA binding"/>
    <property type="evidence" value="ECO:0007669"/>
    <property type="project" value="UniProtKB-KW"/>
</dbReference>
<dbReference type="CDD" id="cd07377">
    <property type="entry name" value="WHTH_GntR"/>
    <property type="match status" value="1"/>
</dbReference>
<keyword evidence="1" id="KW-0805">Transcription regulation</keyword>
<protein>
    <submittedName>
        <fullName evidence="5">GntR family transcriptional regulator</fullName>
    </submittedName>
</protein>
<dbReference type="PANTHER" id="PTHR38445">
    <property type="entry name" value="HTH-TYPE TRANSCRIPTIONAL REPRESSOR YTRA"/>
    <property type="match status" value="1"/>
</dbReference>
<proteinExistence type="predicted"/>
<dbReference type="Proteomes" id="UP000245992">
    <property type="component" value="Unassembled WGS sequence"/>
</dbReference>
<accession>A0A2T7SXB3</accession>
<dbReference type="SUPFAM" id="SSF46785">
    <property type="entry name" value="Winged helix' DNA-binding domain"/>
    <property type="match status" value="1"/>
</dbReference>
<keyword evidence="2" id="KW-0238">DNA-binding</keyword>
<keyword evidence="3" id="KW-0804">Transcription</keyword>
<dbReference type="RefSeq" id="WP_030353149.1">
    <property type="nucleotide sequence ID" value="NZ_AZSP01000273.1"/>
</dbReference>
<dbReference type="SMART" id="SM00345">
    <property type="entry name" value="HTH_GNTR"/>
    <property type="match status" value="1"/>
</dbReference>
<dbReference type="OrthoDB" id="3192286at2"/>
<dbReference type="InterPro" id="IPR036390">
    <property type="entry name" value="WH_DNA-bd_sf"/>
</dbReference>
<dbReference type="GO" id="GO:0003700">
    <property type="term" value="F:DNA-binding transcription factor activity"/>
    <property type="evidence" value="ECO:0007669"/>
    <property type="project" value="InterPro"/>
</dbReference>
<feature type="domain" description="HTH gntR-type" evidence="4">
    <location>
        <begin position="11"/>
        <end position="79"/>
    </location>
</feature>
<evidence type="ECO:0000256" key="2">
    <source>
        <dbReference type="ARBA" id="ARBA00023125"/>
    </source>
</evidence>
<dbReference type="STRING" id="1440053.GCA_000718095_04123"/>
<dbReference type="PANTHER" id="PTHR38445:SF12">
    <property type="entry name" value="GNTR-FAMILY TRANSCRIPTIONAL REGULATOR"/>
    <property type="match status" value="1"/>
</dbReference>
<gene>
    <name evidence="5" type="ORF">Y717_22330</name>
</gene>
<organism evidence="5 6">
    <name type="scientific">Streptomyces scopuliridis RB72</name>
    <dbReference type="NCBI Taxonomy" id="1440053"/>
    <lineage>
        <taxon>Bacteria</taxon>
        <taxon>Bacillati</taxon>
        <taxon>Actinomycetota</taxon>
        <taxon>Actinomycetes</taxon>
        <taxon>Kitasatosporales</taxon>
        <taxon>Streptomycetaceae</taxon>
        <taxon>Streptomyces</taxon>
    </lineage>
</organism>
<dbReference type="EMBL" id="AZSP01000273">
    <property type="protein sequence ID" value="PVE07577.1"/>
    <property type="molecule type" value="Genomic_DNA"/>
</dbReference>
<dbReference type="Pfam" id="PF00392">
    <property type="entry name" value="GntR"/>
    <property type="match status" value="1"/>
</dbReference>
<dbReference type="InterPro" id="IPR000524">
    <property type="entry name" value="Tscrpt_reg_HTH_GntR"/>
</dbReference>
<name>A0A2T7SXB3_9ACTN</name>
<evidence type="ECO:0000313" key="6">
    <source>
        <dbReference type="Proteomes" id="UP000245992"/>
    </source>
</evidence>
<evidence type="ECO:0000256" key="1">
    <source>
        <dbReference type="ARBA" id="ARBA00023015"/>
    </source>
</evidence>
<dbReference type="AlphaFoldDB" id="A0A2T7SXB3"/>
<comment type="caution">
    <text evidence="5">The sequence shown here is derived from an EMBL/GenBank/DDBJ whole genome shotgun (WGS) entry which is preliminary data.</text>
</comment>
<evidence type="ECO:0000256" key="3">
    <source>
        <dbReference type="ARBA" id="ARBA00023163"/>
    </source>
</evidence>
<dbReference type="InterPro" id="IPR036388">
    <property type="entry name" value="WH-like_DNA-bd_sf"/>
</dbReference>
<dbReference type="GeneID" id="95546157"/>
<dbReference type="PROSITE" id="PS50949">
    <property type="entry name" value="HTH_GNTR"/>
    <property type="match status" value="1"/>
</dbReference>
<evidence type="ECO:0000259" key="4">
    <source>
        <dbReference type="PROSITE" id="PS50949"/>
    </source>
</evidence>
<keyword evidence="6" id="KW-1185">Reference proteome</keyword>
<evidence type="ECO:0000313" key="5">
    <source>
        <dbReference type="EMBL" id="PVE07577.1"/>
    </source>
</evidence>
<dbReference type="Gene3D" id="1.10.10.10">
    <property type="entry name" value="Winged helix-like DNA-binding domain superfamily/Winged helix DNA-binding domain"/>
    <property type="match status" value="1"/>
</dbReference>